<comment type="caution">
    <text evidence="2">The sequence shown here is derived from an EMBL/GenBank/DDBJ whole genome shotgun (WGS) entry which is preliminary data.</text>
</comment>
<sequence length="55" mass="6699">MRNILNSSYLENKTQNSQSNRPTFIKNHFEDQNQYVKKSFEPNIFRYNSIKPFKL</sequence>
<evidence type="ECO:0000313" key="3">
    <source>
        <dbReference type="Proteomes" id="UP000018747"/>
    </source>
</evidence>
<proteinExistence type="predicted"/>
<name>V6I5D6_9LEPT</name>
<keyword evidence="3" id="KW-1185">Reference proteome</keyword>
<protein>
    <submittedName>
        <fullName evidence="2">Uncharacterized protein</fullName>
    </submittedName>
</protein>
<organism evidence="2 3">
    <name type="scientific">Leptospira alexanderi serovar Manhao 3 str. L 60</name>
    <dbReference type="NCBI Taxonomy" id="1049759"/>
    <lineage>
        <taxon>Bacteria</taxon>
        <taxon>Pseudomonadati</taxon>
        <taxon>Spirochaetota</taxon>
        <taxon>Spirochaetia</taxon>
        <taxon>Leptospirales</taxon>
        <taxon>Leptospiraceae</taxon>
        <taxon>Leptospira</taxon>
    </lineage>
</organism>
<gene>
    <name evidence="2" type="ORF">LEP1GSC062_0873</name>
</gene>
<reference evidence="2" key="1">
    <citation type="submission" date="2013-05" db="EMBL/GenBank/DDBJ databases">
        <authorList>
            <person name="Harkins D.M."/>
            <person name="Durkin A.S."/>
            <person name="Brinkac L.M."/>
            <person name="Haft D.H."/>
            <person name="Selengut J.D."/>
            <person name="Sanka R."/>
            <person name="DePew J."/>
            <person name="Purushe J."/>
            <person name="Hartskeerl R.A."/>
            <person name="Ahmed A."/>
            <person name="van der Linden H."/>
            <person name="Goris M.G.A."/>
            <person name="Vinetz J.M."/>
            <person name="Sutton G.G."/>
            <person name="Nierman W.C."/>
            <person name="Fouts D.E."/>
        </authorList>
    </citation>
    <scope>NUCLEOTIDE SEQUENCE [LARGE SCALE GENOMIC DNA]</scope>
    <source>
        <strain evidence="2">L 60</strain>
    </source>
</reference>
<dbReference type="Proteomes" id="UP000018747">
    <property type="component" value="Unassembled WGS sequence"/>
</dbReference>
<evidence type="ECO:0000256" key="1">
    <source>
        <dbReference type="SAM" id="MobiDB-lite"/>
    </source>
</evidence>
<feature type="region of interest" description="Disordered" evidence="1">
    <location>
        <begin position="1"/>
        <end position="21"/>
    </location>
</feature>
<dbReference type="EMBL" id="AHMT02000056">
    <property type="protein sequence ID" value="EQA60644.1"/>
    <property type="molecule type" value="Genomic_DNA"/>
</dbReference>
<accession>V6I5D6</accession>
<evidence type="ECO:0000313" key="2">
    <source>
        <dbReference type="EMBL" id="EQA60644.1"/>
    </source>
</evidence>
<dbReference type="AlphaFoldDB" id="V6I5D6"/>